<dbReference type="InterPro" id="IPR003729">
    <property type="entry name" value="Bi_nuclease_dom"/>
</dbReference>
<keyword evidence="4" id="KW-1185">Reference proteome</keyword>
<gene>
    <name evidence="3" type="ORF">MsAg5_15070</name>
</gene>
<dbReference type="Gene3D" id="3.10.690.10">
    <property type="entry name" value="Bifunctional nuclease domain"/>
    <property type="match status" value="1"/>
</dbReference>
<dbReference type="Proteomes" id="UP001271789">
    <property type="component" value="Unassembled WGS sequence"/>
</dbReference>
<evidence type="ECO:0000259" key="2">
    <source>
        <dbReference type="PROSITE" id="PS51658"/>
    </source>
</evidence>
<evidence type="ECO:0000256" key="1">
    <source>
        <dbReference type="SAM" id="MobiDB-lite"/>
    </source>
</evidence>
<dbReference type="RefSeq" id="WP_338100040.1">
    <property type="nucleotide sequence ID" value="NZ_JAWDKD010000021.1"/>
</dbReference>
<dbReference type="PROSITE" id="PS51658">
    <property type="entry name" value="BFN"/>
    <property type="match status" value="1"/>
</dbReference>
<dbReference type="InterPro" id="IPR036104">
    <property type="entry name" value="BFN_sf"/>
</dbReference>
<organism evidence="3 4">
    <name type="scientific">Methanolapillus africanus</name>
    <dbReference type="NCBI Taxonomy" id="3028297"/>
    <lineage>
        <taxon>Archaea</taxon>
        <taxon>Methanobacteriati</taxon>
        <taxon>Methanobacteriota</taxon>
        <taxon>Stenosarchaea group</taxon>
        <taxon>Methanomicrobia</taxon>
        <taxon>Methanosarcinales</taxon>
        <taxon>Methanosarcinaceae</taxon>
        <taxon>Methanolapillus</taxon>
    </lineage>
</organism>
<accession>A0AAE4ML14</accession>
<dbReference type="Pfam" id="PF02577">
    <property type="entry name" value="BFN_dom"/>
    <property type="match status" value="1"/>
</dbReference>
<protein>
    <recommendedName>
        <fullName evidence="2">BFN domain-containing protein</fullName>
    </recommendedName>
</protein>
<proteinExistence type="predicted"/>
<sequence length="252" mass="28962">MNIDREFIIRELKKNARNEQNQNIENDCGNPFGDNICSRNVYGNDVENAANGMFSRGGNIKNNECTRSGSRDRSDSRSGRKSGYTSRSGIFGVNAKYIGKDRSIEPEDDYLELEVLRAGIFYHEEFPVPIIFLRDSDKNVLPVFVGYFEYLFIKYMMERKSFPSATMYDVLLAIFSEFNILLEAVELEVEDGKLCCVLVTRSKFLSHFDISPGDGIALAYRTHTPIRMTKETLDVKFTDFFEVEEFEADFEI</sequence>
<dbReference type="EMBL" id="JAWDKD010000021">
    <property type="protein sequence ID" value="MDV0447598.1"/>
    <property type="molecule type" value="Genomic_DNA"/>
</dbReference>
<feature type="domain" description="BFN" evidence="2">
    <location>
        <begin position="110"/>
        <end position="240"/>
    </location>
</feature>
<name>A0AAE4ML14_9EURY</name>
<evidence type="ECO:0000313" key="3">
    <source>
        <dbReference type="EMBL" id="MDV0447598.1"/>
    </source>
</evidence>
<reference evidence="3" key="1">
    <citation type="submission" date="2023-06" db="EMBL/GenBank/DDBJ databases">
        <title>Genome sequence of Methanosarcinaceae archaeon Ag5.</title>
        <authorList>
            <person name="Protasov E."/>
            <person name="Platt K."/>
            <person name="Poehlein A."/>
            <person name="Daniel R."/>
            <person name="Brune A."/>
        </authorList>
    </citation>
    <scope>NUCLEOTIDE SEQUENCE</scope>
    <source>
        <strain evidence="3">Ag5</strain>
    </source>
</reference>
<feature type="region of interest" description="Disordered" evidence="1">
    <location>
        <begin position="61"/>
        <end position="85"/>
    </location>
</feature>
<dbReference type="SUPFAM" id="SSF103256">
    <property type="entry name" value="Hypothetical protein TM0160"/>
    <property type="match status" value="1"/>
</dbReference>
<evidence type="ECO:0000313" key="4">
    <source>
        <dbReference type="Proteomes" id="UP001271789"/>
    </source>
</evidence>
<comment type="caution">
    <text evidence="3">The sequence shown here is derived from an EMBL/GenBank/DDBJ whole genome shotgun (WGS) entry which is preliminary data.</text>
</comment>
<feature type="compositionally biased region" description="Basic and acidic residues" evidence="1">
    <location>
        <begin position="69"/>
        <end position="78"/>
    </location>
</feature>
<dbReference type="GO" id="GO:0004518">
    <property type="term" value="F:nuclease activity"/>
    <property type="evidence" value="ECO:0007669"/>
    <property type="project" value="InterPro"/>
</dbReference>
<dbReference type="AlphaFoldDB" id="A0AAE4ML14"/>